<proteinExistence type="predicted"/>
<accession>A0ABV7GPM7</accession>
<feature type="signal peptide" evidence="1">
    <location>
        <begin position="1"/>
        <end position="18"/>
    </location>
</feature>
<organism evidence="2 3">
    <name type="scientific">Psychromarinibacter halotolerans</name>
    <dbReference type="NCBI Taxonomy" id="1775175"/>
    <lineage>
        <taxon>Bacteria</taxon>
        <taxon>Pseudomonadati</taxon>
        <taxon>Pseudomonadota</taxon>
        <taxon>Alphaproteobacteria</taxon>
        <taxon>Rhodobacterales</taxon>
        <taxon>Paracoccaceae</taxon>
        <taxon>Psychromarinibacter</taxon>
    </lineage>
</organism>
<reference evidence="3" key="1">
    <citation type="journal article" date="2019" name="Int. J. Syst. Evol. Microbiol.">
        <title>The Global Catalogue of Microorganisms (GCM) 10K type strain sequencing project: providing services to taxonomists for standard genome sequencing and annotation.</title>
        <authorList>
            <consortium name="The Broad Institute Genomics Platform"/>
            <consortium name="The Broad Institute Genome Sequencing Center for Infectious Disease"/>
            <person name="Wu L."/>
            <person name="Ma J."/>
        </authorList>
    </citation>
    <scope>NUCLEOTIDE SEQUENCE [LARGE SCALE GENOMIC DNA]</scope>
    <source>
        <strain evidence="3">KCTC 52366</strain>
    </source>
</reference>
<sequence length="269" mass="30197">MRYLLCLLALLTAPAAHAQDWTDGKTEVDLELILMVDVSRSMSPRELEIQRRGYAEALNSDEVFEAMQSGLLLRVALSYVEWAGWGAQRIIVDWRLLETREDLAAFSETLTSSFNPSLRRTSISGALLHARDSLEDNEFMGLRQVVDVSGDGPNNQGWEVLRARDEVIAEGIVINGLPLMTREGMGANWNIDDLDAYYRDCVIGGPGSFVIPVWDWDDFAAAVRRKLVLEMVSRPGPPDAPRIEKVVEDSTDCLVGEKMWRERNGAWMP</sequence>
<protein>
    <submittedName>
        <fullName evidence="2">DUF1194 domain-containing protein</fullName>
    </submittedName>
</protein>
<dbReference type="RefSeq" id="WP_275630853.1">
    <property type="nucleotide sequence ID" value="NZ_JARGYD010000001.1"/>
</dbReference>
<dbReference type="SUPFAM" id="SSF53300">
    <property type="entry name" value="vWA-like"/>
    <property type="match status" value="1"/>
</dbReference>
<comment type="caution">
    <text evidence="2">The sequence shown here is derived from an EMBL/GenBank/DDBJ whole genome shotgun (WGS) entry which is preliminary data.</text>
</comment>
<dbReference type="Proteomes" id="UP001595632">
    <property type="component" value="Unassembled WGS sequence"/>
</dbReference>
<keyword evidence="3" id="KW-1185">Reference proteome</keyword>
<dbReference type="Pfam" id="PF06707">
    <property type="entry name" value="DUF1194"/>
    <property type="match status" value="1"/>
</dbReference>
<dbReference type="EMBL" id="JBHRTB010000010">
    <property type="protein sequence ID" value="MFC3143568.1"/>
    <property type="molecule type" value="Genomic_DNA"/>
</dbReference>
<evidence type="ECO:0000313" key="2">
    <source>
        <dbReference type="EMBL" id="MFC3143568.1"/>
    </source>
</evidence>
<name>A0ABV7GPM7_9RHOB</name>
<evidence type="ECO:0000256" key="1">
    <source>
        <dbReference type="SAM" id="SignalP"/>
    </source>
</evidence>
<keyword evidence="1" id="KW-0732">Signal</keyword>
<feature type="chain" id="PRO_5045966192" evidence="1">
    <location>
        <begin position="19"/>
        <end position="269"/>
    </location>
</feature>
<dbReference type="InterPro" id="IPR036465">
    <property type="entry name" value="vWFA_dom_sf"/>
</dbReference>
<dbReference type="InterPro" id="IPR010607">
    <property type="entry name" value="DUF1194"/>
</dbReference>
<gene>
    <name evidence="2" type="ORF">ACFOGP_12675</name>
</gene>
<evidence type="ECO:0000313" key="3">
    <source>
        <dbReference type="Proteomes" id="UP001595632"/>
    </source>
</evidence>